<organism evidence="2 3">
    <name type="scientific">Glossina austeni</name>
    <name type="common">Savannah tsetse fly</name>
    <dbReference type="NCBI Taxonomy" id="7395"/>
    <lineage>
        <taxon>Eukaryota</taxon>
        <taxon>Metazoa</taxon>
        <taxon>Ecdysozoa</taxon>
        <taxon>Arthropoda</taxon>
        <taxon>Hexapoda</taxon>
        <taxon>Insecta</taxon>
        <taxon>Pterygota</taxon>
        <taxon>Neoptera</taxon>
        <taxon>Endopterygota</taxon>
        <taxon>Diptera</taxon>
        <taxon>Brachycera</taxon>
        <taxon>Muscomorpha</taxon>
        <taxon>Hippoboscoidea</taxon>
        <taxon>Glossinidae</taxon>
        <taxon>Glossina</taxon>
    </lineage>
</organism>
<keyword evidence="1" id="KW-0812">Transmembrane</keyword>
<keyword evidence="1" id="KW-0472">Membrane</keyword>
<evidence type="ECO:0000313" key="2">
    <source>
        <dbReference type="EnsemblMetazoa" id="GAUT001918-PA"/>
    </source>
</evidence>
<evidence type="ECO:0000313" key="3">
    <source>
        <dbReference type="Proteomes" id="UP000078200"/>
    </source>
</evidence>
<name>A0A1A9UEB1_GLOAU</name>
<keyword evidence="3" id="KW-1185">Reference proteome</keyword>
<reference evidence="2" key="1">
    <citation type="submission" date="2020-05" db="UniProtKB">
        <authorList>
            <consortium name="EnsemblMetazoa"/>
        </authorList>
    </citation>
    <scope>IDENTIFICATION</scope>
    <source>
        <strain evidence="2">TTRI</strain>
    </source>
</reference>
<dbReference type="Proteomes" id="UP000078200">
    <property type="component" value="Unassembled WGS sequence"/>
</dbReference>
<proteinExistence type="predicted"/>
<dbReference type="VEuPathDB" id="VectorBase:GAUT001918"/>
<sequence length="116" mass="13081">MKPSLDNVTPDRYHKANIFQETYVYKNTALLITANCYNALLCAIQSSQCNNPDRMHLTSSFLLAYSLIGKNLIVCVNVSANLLFTSIRRRSAVCSALSGLHYELETSETYNFSNLY</sequence>
<dbReference type="EnsemblMetazoa" id="GAUT001918-RA">
    <property type="protein sequence ID" value="GAUT001918-PA"/>
    <property type="gene ID" value="GAUT001918"/>
</dbReference>
<feature type="transmembrane region" description="Helical" evidence="1">
    <location>
        <begin position="62"/>
        <end position="84"/>
    </location>
</feature>
<protein>
    <submittedName>
        <fullName evidence="2">Uncharacterized protein</fullName>
    </submittedName>
</protein>
<accession>A0A1A9UEB1</accession>
<keyword evidence="1" id="KW-1133">Transmembrane helix</keyword>
<evidence type="ECO:0000256" key="1">
    <source>
        <dbReference type="SAM" id="Phobius"/>
    </source>
</evidence>
<dbReference type="AlphaFoldDB" id="A0A1A9UEB1"/>